<evidence type="ECO:0000256" key="8">
    <source>
        <dbReference type="PROSITE-ProRule" id="PRU01217"/>
    </source>
</evidence>
<dbReference type="InterPro" id="IPR024329">
    <property type="entry name" value="Amyloid_glyco_E2_domain"/>
</dbReference>
<reference evidence="13" key="1">
    <citation type="submission" date="2020-06" db="EMBL/GenBank/DDBJ databases">
        <title>Draft genome of Bugula neritina, a colonial animal packing powerful symbionts and potential medicines.</title>
        <authorList>
            <person name="Rayko M."/>
        </authorList>
    </citation>
    <scope>NUCLEOTIDE SEQUENCE [LARGE SCALE GENOMIC DNA]</scope>
    <source>
        <strain evidence="13">Kwan_BN1</strain>
    </source>
</reference>
<keyword evidence="5 10" id="KW-0472">Membrane</keyword>
<dbReference type="AlphaFoldDB" id="A0A7J7J2S4"/>
<evidence type="ECO:0000313" key="14">
    <source>
        <dbReference type="Proteomes" id="UP000593567"/>
    </source>
</evidence>
<name>A0A7J7J2S4_BUGNE</name>
<dbReference type="SUPFAM" id="SSF109843">
    <property type="entry name" value="CAPPD, an extracellular domain of amyloid beta A4 protein"/>
    <property type="match status" value="1"/>
</dbReference>
<evidence type="ECO:0000256" key="1">
    <source>
        <dbReference type="ARBA" id="ARBA00004479"/>
    </source>
</evidence>
<dbReference type="Pfam" id="PF02177">
    <property type="entry name" value="APP_N"/>
    <property type="match status" value="1"/>
</dbReference>
<organism evidence="13 14">
    <name type="scientific">Bugula neritina</name>
    <name type="common">Brown bryozoan</name>
    <name type="synonym">Sertularia neritina</name>
    <dbReference type="NCBI Taxonomy" id="10212"/>
    <lineage>
        <taxon>Eukaryota</taxon>
        <taxon>Metazoa</taxon>
        <taxon>Spiralia</taxon>
        <taxon>Lophotrochozoa</taxon>
        <taxon>Bryozoa</taxon>
        <taxon>Gymnolaemata</taxon>
        <taxon>Cheilostomatida</taxon>
        <taxon>Flustrina</taxon>
        <taxon>Buguloidea</taxon>
        <taxon>Bugulidae</taxon>
        <taxon>Bugula</taxon>
    </lineage>
</organism>
<feature type="region of interest" description="CuBD subdomain" evidence="8">
    <location>
        <begin position="152"/>
        <end position="211"/>
    </location>
</feature>
<dbReference type="InterPro" id="IPR036454">
    <property type="entry name" value="Amyloid_glyco_heparin-bd_sf"/>
</dbReference>
<dbReference type="InterPro" id="IPR008155">
    <property type="entry name" value="Amyloid_glyco"/>
</dbReference>
<dbReference type="InterPro" id="IPR019744">
    <property type="entry name" value="APP_CUBD_CS"/>
</dbReference>
<keyword evidence="3" id="KW-0732">Signal</keyword>
<dbReference type="GO" id="GO:0046914">
    <property type="term" value="F:transition metal ion binding"/>
    <property type="evidence" value="ECO:0007669"/>
    <property type="project" value="InterPro"/>
</dbReference>
<keyword evidence="6 8" id="KW-1015">Disulfide bond</keyword>
<evidence type="ECO:0000256" key="7">
    <source>
        <dbReference type="ARBA" id="ARBA00023180"/>
    </source>
</evidence>
<dbReference type="Gene3D" id="1.20.120.770">
    <property type="entry name" value="Amyloid precursor protein, E2 domain"/>
    <property type="match status" value="1"/>
</dbReference>
<evidence type="ECO:0000256" key="9">
    <source>
        <dbReference type="SAM" id="MobiDB-lite"/>
    </source>
</evidence>
<dbReference type="Proteomes" id="UP000593567">
    <property type="component" value="Unassembled WGS sequence"/>
</dbReference>
<dbReference type="OrthoDB" id="6147836at2759"/>
<dbReference type="InterPro" id="IPR036176">
    <property type="entry name" value="E2_sf"/>
</dbReference>
<evidence type="ECO:0000256" key="4">
    <source>
        <dbReference type="ARBA" id="ARBA00022989"/>
    </source>
</evidence>
<dbReference type="Pfam" id="PF12924">
    <property type="entry name" value="APP_Cu_bd"/>
    <property type="match status" value="1"/>
</dbReference>
<dbReference type="Gene3D" id="3.30.1490.140">
    <property type="entry name" value="Amyloidogenic glycoprotein, copper-binding domain"/>
    <property type="match status" value="1"/>
</dbReference>
<keyword evidence="7" id="KW-0325">Glycoprotein</keyword>
<dbReference type="GO" id="GO:0008201">
    <property type="term" value="F:heparin binding"/>
    <property type="evidence" value="ECO:0007669"/>
    <property type="project" value="UniProtKB-UniRule"/>
</dbReference>
<dbReference type="SUPFAM" id="SSF89811">
    <property type="entry name" value="Amyloid beta a4 protein copper binding domain (domain 2)"/>
    <property type="match status" value="1"/>
</dbReference>
<feature type="transmembrane region" description="Helical" evidence="10">
    <location>
        <begin position="6"/>
        <end position="22"/>
    </location>
</feature>
<dbReference type="PANTHER" id="PTHR23103">
    <property type="entry name" value="ALZHEIMER'S DISEASE BETA-AMYLOID RELATED"/>
    <property type="match status" value="1"/>
</dbReference>
<feature type="domain" description="E1" evidence="11">
    <location>
        <begin position="51"/>
        <end position="211"/>
    </location>
</feature>
<evidence type="ECO:0000313" key="13">
    <source>
        <dbReference type="EMBL" id="KAF6019748.1"/>
    </source>
</evidence>
<dbReference type="PROSITE" id="PS51870">
    <property type="entry name" value="APP_E2"/>
    <property type="match status" value="1"/>
</dbReference>
<dbReference type="SUPFAM" id="SSF56491">
    <property type="entry name" value="A heparin-binding domain"/>
    <property type="match status" value="1"/>
</dbReference>
<dbReference type="InterPro" id="IPR011178">
    <property type="entry name" value="Amyloid_glyco_Cu-bd"/>
</dbReference>
<evidence type="ECO:0000259" key="12">
    <source>
        <dbReference type="PROSITE" id="PS51870"/>
    </source>
</evidence>
<feature type="transmembrane region" description="Helical" evidence="10">
    <location>
        <begin position="34"/>
        <end position="53"/>
    </location>
</feature>
<feature type="domain" description="E2" evidence="12">
    <location>
        <begin position="245"/>
        <end position="311"/>
    </location>
</feature>
<dbReference type="PROSITE" id="PS51869">
    <property type="entry name" value="APP_E1"/>
    <property type="match status" value="1"/>
</dbReference>
<proteinExistence type="inferred from homology"/>
<evidence type="ECO:0000259" key="11">
    <source>
        <dbReference type="PROSITE" id="PS51869"/>
    </source>
</evidence>
<evidence type="ECO:0000256" key="5">
    <source>
        <dbReference type="ARBA" id="ARBA00023136"/>
    </source>
</evidence>
<evidence type="ECO:0000256" key="10">
    <source>
        <dbReference type="SAM" id="Phobius"/>
    </source>
</evidence>
<keyword evidence="14" id="KW-1185">Reference proteome</keyword>
<comment type="caution">
    <text evidence="8">Lacks conserved residue(s) required for the propagation of feature annotation.</text>
</comment>
<keyword evidence="4 10" id="KW-1133">Transmembrane helix</keyword>
<feature type="compositionally biased region" description="Basic and acidic residues" evidence="9">
    <location>
        <begin position="290"/>
        <end position="304"/>
    </location>
</feature>
<feature type="disulfide bond" evidence="8">
    <location>
        <begin position="118"/>
        <end position="125"/>
    </location>
</feature>
<protein>
    <submittedName>
        <fullName evidence="13">Appl</fullName>
    </submittedName>
</protein>
<dbReference type="EMBL" id="VXIV02003214">
    <property type="protein sequence ID" value="KAF6019748.1"/>
    <property type="molecule type" value="Genomic_DNA"/>
</dbReference>
<accession>A0A7J7J2S4</accession>
<dbReference type="PROSITE" id="PS00319">
    <property type="entry name" value="APP_CUBD"/>
    <property type="match status" value="1"/>
</dbReference>
<comment type="similarity">
    <text evidence="8">Belongs to the APP family.</text>
</comment>
<evidence type="ECO:0000256" key="2">
    <source>
        <dbReference type="ARBA" id="ARBA00022692"/>
    </source>
</evidence>
<evidence type="ECO:0000256" key="6">
    <source>
        <dbReference type="ARBA" id="ARBA00023157"/>
    </source>
</evidence>
<dbReference type="Gene3D" id="3.90.570.10">
    <property type="entry name" value="Amyloidogenic glycoprotein, heparin-binding domain"/>
    <property type="match status" value="1"/>
</dbReference>
<dbReference type="Pfam" id="PF12925">
    <property type="entry name" value="APP_E2"/>
    <property type="match status" value="1"/>
</dbReference>
<keyword evidence="2 10" id="KW-0812">Transmembrane</keyword>
<dbReference type="GO" id="GO:0007417">
    <property type="term" value="P:central nervous system development"/>
    <property type="evidence" value="ECO:0007669"/>
    <property type="project" value="TreeGrafter"/>
</dbReference>
<sequence>MSYYFNCIAFYLNVILLLLGLEEKGIPGTMGHHTLSVFCILAVAVLGCYSSSFQPSVAFVCDMGAMHMHEDGKWVSDPKTDCIESKSEILAYCKKVYPALEVTNIVESSEYKHIKGWCNLGKKTCTSNEAFTVRPYRCLTGPFQSDALIVPKKCEFDHVHQPKQCHGFAWWKDVAFKACQGLKHMKVESYAMLLPCGTDLFTGVEYVCCPDANATASADIDAKESTTSSAKVVPSVNVAGGLKESVNKYINMKQSSYKNTEHLAYEAAKSELIKEDREKAGKLMKEWEDSRKRVKDLKKIDSKGARKQMWR</sequence>
<gene>
    <name evidence="13" type="ORF">EB796_021976</name>
</gene>
<dbReference type="PANTHER" id="PTHR23103:SF15">
    <property type="entry name" value="AMYLOID-BETA-LIKE PROTEIN"/>
    <property type="match status" value="1"/>
</dbReference>
<feature type="region of interest" description="GFLD subdomain" evidence="8">
    <location>
        <begin position="51"/>
        <end position="144"/>
    </location>
</feature>
<comment type="subcellular location">
    <subcellularLocation>
        <location evidence="1">Membrane</location>
        <topology evidence="1">Single-pass type I membrane protein</topology>
    </subcellularLocation>
</comment>
<dbReference type="InterPro" id="IPR015849">
    <property type="entry name" value="Amyloid_glyco_heparin-bd"/>
</dbReference>
<dbReference type="InterPro" id="IPR008154">
    <property type="entry name" value="Amyloid_glyco_extra"/>
</dbReference>
<evidence type="ECO:0000256" key="3">
    <source>
        <dbReference type="ARBA" id="ARBA00022729"/>
    </source>
</evidence>
<dbReference type="GO" id="GO:0007409">
    <property type="term" value="P:axonogenesis"/>
    <property type="evidence" value="ECO:0007669"/>
    <property type="project" value="TreeGrafter"/>
</dbReference>
<comment type="caution">
    <text evidence="13">The sequence shown here is derived from an EMBL/GenBank/DDBJ whole genome shotgun (WGS) entry which is preliminary data.</text>
</comment>
<dbReference type="InterPro" id="IPR036669">
    <property type="entry name" value="Amyloid_Cu-bd_sf"/>
</dbReference>
<dbReference type="SMART" id="SM00006">
    <property type="entry name" value="A4_EXTRA"/>
    <property type="match status" value="1"/>
</dbReference>
<feature type="region of interest" description="Disordered" evidence="9">
    <location>
        <begin position="290"/>
        <end position="311"/>
    </location>
</feature>
<dbReference type="GO" id="GO:0016020">
    <property type="term" value="C:membrane"/>
    <property type="evidence" value="ECO:0007669"/>
    <property type="project" value="UniProtKB-SubCell"/>
</dbReference>